<dbReference type="EMBL" id="DS022300">
    <property type="protein sequence ID" value="OAJ36067.1"/>
    <property type="molecule type" value="Genomic_DNA"/>
</dbReference>
<dbReference type="InterPro" id="IPR012677">
    <property type="entry name" value="Nucleotide-bd_a/b_plait_sf"/>
</dbReference>
<feature type="compositionally biased region" description="Polar residues" evidence="4">
    <location>
        <begin position="234"/>
        <end position="257"/>
    </location>
</feature>
<evidence type="ECO:0000313" key="7">
    <source>
        <dbReference type="Proteomes" id="UP000077115"/>
    </source>
</evidence>
<feature type="region of interest" description="Disordered" evidence="4">
    <location>
        <begin position="46"/>
        <end position="70"/>
    </location>
</feature>
<feature type="region of interest" description="Disordered" evidence="4">
    <location>
        <begin position="1037"/>
        <end position="1063"/>
    </location>
</feature>
<dbReference type="InterPro" id="IPR000504">
    <property type="entry name" value="RRM_dom"/>
</dbReference>
<reference evidence="6 7" key="1">
    <citation type="submission" date="2006-10" db="EMBL/GenBank/DDBJ databases">
        <title>The Genome Sequence of Batrachochytrium dendrobatidis JEL423.</title>
        <authorList>
            <consortium name="The Broad Institute Genome Sequencing Platform"/>
            <person name="Birren B."/>
            <person name="Lander E."/>
            <person name="Galagan J."/>
            <person name="Cuomo C."/>
            <person name="Devon K."/>
            <person name="Jaffe D."/>
            <person name="Butler J."/>
            <person name="Alvarez P."/>
            <person name="Gnerre S."/>
            <person name="Grabherr M."/>
            <person name="Kleber M."/>
            <person name="Mauceli E."/>
            <person name="Brockman W."/>
            <person name="Young S."/>
            <person name="LaButti K."/>
            <person name="Sykes S."/>
            <person name="DeCaprio D."/>
            <person name="Crawford M."/>
            <person name="Koehrsen M."/>
            <person name="Engels R."/>
            <person name="Montgomery P."/>
            <person name="Pearson M."/>
            <person name="Howarth C."/>
            <person name="Larson L."/>
            <person name="White J."/>
            <person name="O'Leary S."/>
            <person name="Kodira C."/>
            <person name="Zeng Q."/>
            <person name="Yandava C."/>
            <person name="Alvarado L."/>
            <person name="Longcore J."/>
            <person name="James T."/>
        </authorList>
    </citation>
    <scope>NUCLEOTIDE SEQUENCE [LARGE SCALE GENOMIC DNA]</scope>
    <source>
        <strain evidence="6 7">JEL423</strain>
    </source>
</reference>
<dbReference type="PROSITE" id="PS50102">
    <property type="entry name" value="RRM"/>
    <property type="match status" value="2"/>
</dbReference>
<organism evidence="6 7">
    <name type="scientific">Batrachochytrium dendrobatidis (strain JEL423)</name>
    <dbReference type="NCBI Taxonomy" id="403673"/>
    <lineage>
        <taxon>Eukaryota</taxon>
        <taxon>Fungi</taxon>
        <taxon>Fungi incertae sedis</taxon>
        <taxon>Chytridiomycota</taxon>
        <taxon>Chytridiomycota incertae sedis</taxon>
        <taxon>Chytridiomycetes</taxon>
        <taxon>Rhizophydiales</taxon>
        <taxon>Rhizophydiales incertae sedis</taxon>
        <taxon>Batrachochytrium</taxon>
    </lineage>
</organism>
<dbReference type="OrthoDB" id="266020at2759"/>
<gene>
    <name evidence="6" type="ORF">BDEG_20280</name>
</gene>
<dbReference type="GO" id="GO:0003723">
    <property type="term" value="F:RNA binding"/>
    <property type="evidence" value="ECO:0007669"/>
    <property type="project" value="UniProtKB-UniRule"/>
</dbReference>
<keyword evidence="1" id="KW-0677">Repeat</keyword>
<evidence type="ECO:0000259" key="5">
    <source>
        <dbReference type="PROSITE" id="PS50102"/>
    </source>
</evidence>
<protein>
    <recommendedName>
        <fullName evidence="5">RRM domain-containing protein</fullName>
    </recommendedName>
</protein>
<dbReference type="AlphaFoldDB" id="A0A177W7J7"/>
<evidence type="ECO:0000256" key="1">
    <source>
        <dbReference type="ARBA" id="ARBA00022737"/>
    </source>
</evidence>
<feature type="compositionally biased region" description="Polar residues" evidence="4">
    <location>
        <begin position="282"/>
        <end position="294"/>
    </location>
</feature>
<dbReference type="Proteomes" id="UP000077115">
    <property type="component" value="Unassembled WGS sequence"/>
</dbReference>
<dbReference type="Gene3D" id="3.30.70.330">
    <property type="match status" value="3"/>
</dbReference>
<evidence type="ECO:0000256" key="3">
    <source>
        <dbReference type="PROSITE-ProRule" id="PRU00176"/>
    </source>
</evidence>
<dbReference type="SMART" id="SM00360">
    <property type="entry name" value="RRM"/>
    <property type="match status" value="4"/>
</dbReference>
<sequence length="1150" mass="124476">MDKTQGLPHWPRSASLPTAPNTPGPIKIPPAWQTVAHQNLQVSMGSGKSLDLGSHASVEQWSDQPTPPLQSQYHVQYRSAADLSSHSLLPSSTVAAARRTDGAHVALEGKFESAFAFARHNTGRHLTGSNIANLAITGANMNTNPRVQTTLHRQTSSPSLSWRSGSAASTQQINHFQPETSYQQQLTPMVNRLHHASSHDHLSTSTLQVTDLPSQLTASSLTSFMSHVPANWGAQEQKTPSSSTYITHPNASPSSELRSCEQPWISEMPAASNAMMPAFGTHSWQKSTRPSHIRSSSSGWGSSSDDQNYKRGNSLPMSTNGSATPYMNWQQIENIQQPKQVQQAISQHYKQQSFGSSAWDSSIPSQGYNELHQMPSITVAAGWGVSPQLLNSAGLSDQVHPSVGYSTRDDLTMNRTTKWIRPAQQTLPHSTHTPTQSSLASSNVNCASTLGVQFPTAQQQLSSPTAHGNIRRVKSAAVLSDLASARNINQQQQSLRRPPSDYLQSRLADRIIQQRFPDDLRRNSFTHGVTCNNTVGHGIQNAGSATITPRVSLNRVPVRTVDELNRLSQATSPVLHSIPLTFAGALPSTIATTSATISTGMDSTTQFQSALRRPRSSRSITNGKPLLIGEPIGIFVRRFPDSTKIVDLLQTFSIFGDIQNVGIDAKKGYAFIDFENAKSARAAIDGVQNTKLFAQSESLEIIPRYEKTGVPEFLSTSTAPTTTGAATSTYSGHTSAPVQRSARRSSSFDRNSLDVNTCSRTVHLVNCPHNINKPELDAVLAPFNENKRIKILQRSNERRASVFLTFRTPEIARKAANFVGTRPRPVFRDMNEPVVIEFPVKDAAMTAATDSATIKSVSIAAAHNDSTKSDFNSRGFKKSRRTAAAENRTVYVRQVAPEIVTLEELKKSFFPSTASIVSCHILPKSDSALPSSAFVVFDTPQVAAAAVASKLGGCTLPRHKRVDMPLVPWTVTAAELEEYLADAGEIKQMLLPSEYSANGVSTAMVEFVSAVSAAKAIVLCREVIPKFGTTTIKADYSSSLKPSESSDQTCGEKSGSGSASEAMATSLSHFNELQQHDAVTMDELVSHSSPAARVAFSVNATPFNGVPYPETSRNATFFPQSTQNVADQDDQVEETIITLSQLSALGVDSK</sequence>
<feature type="compositionally biased region" description="Low complexity" evidence="4">
    <location>
        <begin position="1051"/>
        <end position="1063"/>
    </location>
</feature>
<dbReference type="PANTHER" id="PTHR24012">
    <property type="entry name" value="RNA BINDING PROTEIN"/>
    <property type="match status" value="1"/>
</dbReference>
<feature type="region of interest" description="Disordered" evidence="4">
    <location>
        <begin position="281"/>
        <end position="321"/>
    </location>
</feature>
<feature type="region of interest" description="Disordered" evidence="4">
    <location>
        <begin position="716"/>
        <end position="750"/>
    </location>
</feature>
<feature type="domain" description="RRM" evidence="5">
    <location>
        <begin position="632"/>
        <end position="701"/>
    </location>
</feature>
<name>A0A177W7J7_BATDL</name>
<keyword evidence="2 3" id="KW-0694">RNA-binding</keyword>
<feature type="region of interest" description="Disordered" evidence="4">
    <location>
        <begin position="421"/>
        <end position="441"/>
    </location>
</feature>
<dbReference type="STRING" id="403673.A0A177W7J7"/>
<feature type="compositionally biased region" description="Low complexity" evidence="4">
    <location>
        <begin position="716"/>
        <end position="736"/>
    </location>
</feature>
<dbReference type="VEuPathDB" id="FungiDB:BDEG_20280"/>
<feature type="domain" description="RRM" evidence="5">
    <location>
        <begin position="888"/>
        <end position="964"/>
    </location>
</feature>
<evidence type="ECO:0000313" key="6">
    <source>
        <dbReference type="EMBL" id="OAJ36067.1"/>
    </source>
</evidence>
<proteinExistence type="predicted"/>
<evidence type="ECO:0000256" key="2">
    <source>
        <dbReference type="ARBA" id="ARBA00022884"/>
    </source>
</evidence>
<feature type="region of interest" description="Disordered" evidence="4">
    <location>
        <begin position="1"/>
        <end position="29"/>
    </location>
</feature>
<feature type="compositionally biased region" description="Low complexity" evidence="4">
    <location>
        <begin position="295"/>
        <end position="304"/>
    </location>
</feature>
<evidence type="ECO:0000256" key="4">
    <source>
        <dbReference type="SAM" id="MobiDB-lite"/>
    </source>
</evidence>
<accession>A0A177W7J7</accession>
<dbReference type="Pfam" id="PF00076">
    <property type="entry name" value="RRM_1"/>
    <property type="match status" value="1"/>
</dbReference>
<dbReference type="CDD" id="cd00590">
    <property type="entry name" value="RRM_SF"/>
    <property type="match status" value="3"/>
</dbReference>
<dbReference type="InterPro" id="IPR035979">
    <property type="entry name" value="RBD_domain_sf"/>
</dbReference>
<feature type="region of interest" description="Disordered" evidence="4">
    <location>
        <begin position="233"/>
        <end position="258"/>
    </location>
</feature>
<feature type="compositionally biased region" description="Polar residues" evidence="4">
    <location>
        <begin position="57"/>
        <end position="70"/>
    </location>
</feature>
<reference evidence="6 7" key="2">
    <citation type="submission" date="2016-05" db="EMBL/GenBank/DDBJ databases">
        <title>Lineage-specific infection strategies underlie the spectrum of fungal disease in amphibians.</title>
        <authorList>
            <person name="Cuomo C.A."/>
            <person name="Farrer R.A."/>
            <person name="James T."/>
            <person name="Longcore J."/>
            <person name="Birren B."/>
        </authorList>
    </citation>
    <scope>NUCLEOTIDE SEQUENCE [LARGE SCALE GENOMIC DNA]</scope>
    <source>
        <strain evidence="6 7">JEL423</strain>
    </source>
</reference>
<dbReference type="SUPFAM" id="SSF54928">
    <property type="entry name" value="RNA-binding domain, RBD"/>
    <property type="match status" value="2"/>
</dbReference>
<feature type="compositionally biased region" description="Polar residues" evidence="4">
    <location>
        <begin position="1037"/>
        <end position="1049"/>
    </location>
</feature>